<reference evidence="3" key="1">
    <citation type="journal article" date="2015" name="Proc. Natl. Acad. Sci. U.S.A.">
        <title>Genome sequencing of adzuki bean (Vigna angularis) provides insight into high starch and low fat accumulation and domestication.</title>
        <authorList>
            <person name="Yang K."/>
            <person name="Tian Z."/>
            <person name="Chen C."/>
            <person name="Luo L."/>
            <person name="Zhao B."/>
            <person name="Wang Z."/>
            <person name="Yu L."/>
            <person name="Li Y."/>
            <person name="Sun Y."/>
            <person name="Li W."/>
            <person name="Chen Y."/>
            <person name="Li Y."/>
            <person name="Zhang Y."/>
            <person name="Ai D."/>
            <person name="Zhao J."/>
            <person name="Shang C."/>
            <person name="Ma Y."/>
            <person name="Wu B."/>
            <person name="Wang M."/>
            <person name="Gao L."/>
            <person name="Sun D."/>
            <person name="Zhang P."/>
            <person name="Guo F."/>
            <person name="Wang W."/>
            <person name="Li Y."/>
            <person name="Wang J."/>
            <person name="Varshney R.K."/>
            <person name="Wang J."/>
            <person name="Ling H.Q."/>
            <person name="Wan P."/>
        </authorList>
    </citation>
    <scope>NUCLEOTIDE SEQUENCE</scope>
    <source>
        <strain evidence="3">cv. Jingnong 6</strain>
    </source>
</reference>
<dbReference type="Gramene" id="KOM56508">
    <property type="protein sequence ID" value="KOM56508"/>
    <property type="gene ID" value="LR48_Vigan10g240000"/>
</dbReference>
<dbReference type="AlphaFoldDB" id="A0A0L9VNI4"/>
<dbReference type="Proteomes" id="UP000053144">
    <property type="component" value="Chromosome 10"/>
</dbReference>
<protein>
    <submittedName>
        <fullName evidence="2">Uncharacterized protein</fullName>
    </submittedName>
</protein>
<feature type="region of interest" description="Disordered" evidence="1">
    <location>
        <begin position="1"/>
        <end position="25"/>
    </location>
</feature>
<evidence type="ECO:0000313" key="3">
    <source>
        <dbReference type="Proteomes" id="UP000053144"/>
    </source>
</evidence>
<evidence type="ECO:0000256" key="1">
    <source>
        <dbReference type="SAM" id="MobiDB-lite"/>
    </source>
</evidence>
<accession>A0A0L9VNI4</accession>
<organism evidence="2 3">
    <name type="scientific">Phaseolus angularis</name>
    <name type="common">Azuki bean</name>
    <name type="synonym">Vigna angularis</name>
    <dbReference type="NCBI Taxonomy" id="3914"/>
    <lineage>
        <taxon>Eukaryota</taxon>
        <taxon>Viridiplantae</taxon>
        <taxon>Streptophyta</taxon>
        <taxon>Embryophyta</taxon>
        <taxon>Tracheophyta</taxon>
        <taxon>Spermatophyta</taxon>
        <taxon>Magnoliopsida</taxon>
        <taxon>eudicotyledons</taxon>
        <taxon>Gunneridae</taxon>
        <taxon>Pentapetalae</taxon>
        <taxon>rosids</taxon>
        <taxon>fabids</taxon>
        <taxon>Fabales</taxon>
        <taxon>Fabaceae</taxon>
        <taxon>Papilionoideae</taxon>
        <taxon>50 kb inversion clade</taxon>
        <taxon>NPAAA clade</taxon>
        <taxon>indigoferoid/millettioid clade</taxon>
        <taxon>Phaseoleae</taxon>
        <taxon>Vigna</taxon>
    </lineage>
</organism>
<evidence type="ECO:0000313" key="2">
    <source>
        <dbReference type="EMBL" id="KOM56508.1"/>
    </source>
</evidence>
<name>A0A0L9VNI4_PHAAN</name>
<dbReference type="EMBL" id="CM003380">
    <property type="protein sequence ID" value="KOM56508.1"/>
    <property type="molecule type" value="Genomic_DNA"/>
</dbReference>
<gene>
    <name evidence="2" type="ORF">LR48_Vigan10g240000</name>
</gene>
<feature type="region of interest" description="Disordered" evidence="1">
    <location>
        <begin position="49"/>
        <end position="84"/>
    </location>
</feature>
<proteinExistence type="predicted"/>
<sequence length="162" mass="17864">MYRPVLPTHEPNIHPGRAPKPSVQVNAARPHMDRVTLQGRPFINQMSTQVGNQDRASSVTGQQNQMAAHPGKSPPDLQSRAWSSVSPSLCRPPHTCPAFFRSWDSAMTVWFASASSVPCAKAARSTISWREGVCPDRSSFIVRPPAFTVRDRPSGLRQTCVF</sequence>
<feature type="compositionally biased region" description="Polar residues" evidence="1">
    <location>
        <begin position="49"/>
        <end position="66"/>
    </location>
</feature>